<protein>
    <submittedName>
        <fullName evidence="1">Uncharacterized protein</fullName>
    </submittedName>
</protein>
<proteinExistence type="predicted"/>
<dbReference type="AlphaFoldDB" id="A0A0A8Y5K3"/>
<evidence type="ECO:0000313" key="1">
    <source>
        <dbReference type="EMBL" id="JAD19247.1"/>
    </source>
</evidence>
<accession>A0A0A8Y5K3</accession>
<organism evidence="1">
    <name type="scientific">Arundo donax</name>
    <name type="common">Giant reed</name>
    <name type="synonym">Donax arundinaceus</name>
    <dbReference type="NCBI Taxonomy" id="35708"/>
    <lineage>
        <taxon>Eukaryota</taxon>
        <taxon>Viridiplantae</taxon>
        <taxon>Streptophyta</taxon>
        <taxon>Embryophyta</taxon>
        <taxon>Tracheophyta</taxon>
        <taxon>Spermatophyta</taxon>
        <taxon>Magnoliopsida</taxon>
        <taxon>Liliopsida</taxon>
        <taxon>Poales</taxon>
        <taxon>Poaceae</taxon>
        <taxon>PACMAD clade</taxon>
        <taxon>Arundinoideae</taxon>
        <taxon>Arundineae</taxon>
        <taxon>Arundo</taxon>
    </lineage>
</organism>
<name>A0A0A8Y5K3_ARUDO</name>
<sequence>MVLLRECCYIYSRCLLLIYQLIEWAVTWNCYFNSLYLFTYLQCDRNAFKLADF</sequence>
<reference evidence="1" key="1">
    <citation type="submission" date="2014-09" db="EMBL/GenBank/DDBJ databases">
        <authorList>
            <person name="Magalhaes I.L.F."/>
            <person name="Oliveira U."/>
            <person name="Santos F.R."/>
            <person name="Vidigal T.H.D.A."/>
            <person name="Brescovit A.D."/>
            <person name="Santos A.J."/>
        </authorList>
    </citation>
    <scope>NUCLEOTIDE SEQUENCE</scope>
    <source>
        <tissue evidence="1">Shoot tissue taken approximately 20 cm above the soil surface</tissue>
    </source>
</reference>
<dbReference type="EMBL" id="GBRH01278648">
    <property type="protein sequence ID" value="JAD19247.1"/>
    <property type="molecule type" value="Transcribed_RNA"/>
</dbReference>
<reference evidence="1" key="2">
    <citation type="journal article" date="2015" name="Data Brief">
        <title>Shoot transcriptome of the giant reed, Arundo donax.</title>
        <authorList>
            <person name="Barrero R.A."/>
            <person name="Guerrero F.D."/>
            <person name="Moolhuijzen P."/>
            <person name="Goolsby J.A."/>
            <person name="Tidwell J."/>
            <person name="Bellgard S.E."/>
            <person name="Bellgard M.I."/>
        </authorList>
    </citation>
    <scope>NUCLEOTIDE SEQUENCE</scope>
    <source>
        <tissue evidence="1">Shoot tissue taken approximately 20 cm above the soil surface</tissue>
    </source>
</reference>